<sequence length="212" mass="22696">MPTDVQGEVPAPAAARPQSGVLDLRGAGRTELRYPLGDLLVVSGLPGSGKSTLIRRAVAAADGRGATVHRVDSQDSRDRIERRTPPWVPYALYRPLVRLAHYGALRRALRSDASVVVHDCGEHGWVRAWLAHDARRRGGSVHVLLLAVEPRTALAGQAARGRTVSRHAFARHRRAMTRLLAAAAAGRVPSGAVSTTLLDRPAADALRTIAFG</sequence>
<name>A0A918WID6_STRCJ</name>
<keyword evidence="1" id="KW-0067">ATP-binding</keyword>
<dbReference type="AlphaFoldDB" id="A0A918WID6"/>
<dbReference type="RefSeq" id="WP_373303548.1">
    <property type="nucleotide sequence ID" value="NZ_BMVB01000007.1"/>
</dbReference>
<dbReference type="GO" id="GO:0005524">
    <property type="term" value="F:ATP binding"/>
    <property type="evidence" value="ECO:0007669"/>
    <property type="project" value="UniProtKB-KW"/>
</dbReference>
<dbReference type="Proteomes" id="UP000646244">
    <property type="component" value="Unassembled WGS sequence"/>
</dbReference>
<comment type="caution">
    <text evidence="1">The sequence shown here is derived from an EMBL/GenBank/DDBJ whole genome shotgun (WGS) entry which is preliminary data.</text>
</comment>
<keyword evidence="1" id="KW-0547">Nucleotide-binding</keyword>
<dbReference type="SUPFAM" id="SSF52540">
    <property type="entry name" value="P-loop containing nucleoside triphosphate hydrolases"/>
    <property type="match status" value="1"/>
</dbReference>
<dbReference type="Gene3D" id="3.40.50.300">
    <property type="entry name" value="P-loop containing nucleotide triphosphate hydrolases"/>
    <property type="match status" value="1"/>
</dbReference>
<evidence type="ECO:0000313" key="1">
    <source>
        <dbReference type="EMBL" id="GHC49083.1"/>
    </source>
</evidence>
<gene>
    <name evidence="1" type="ORF">GCM10010507_25960</name>
</gene>
<organism evidence="1 2">
    <name type="scientific">Streptomyces cinnamoneus</name>
    <name type="common">Streptoverticillium cinnamoneum</name>
    <dbReference type="NCBI Taxonomy" id="53446"/>
    <lineage>
        <taxon>Bacteria</taxon>
        <taxon>Bacillati</taxon>
        <taxon>Actinomycetota</taxon>
        <taxon>Actinomycetes</taxon>
        <taxon>Kitasatosporales</taxon>
        <taxon>Streptomycetaceae</taxon>
        <taxon>Streptomyces</taxon>
        <taxon>Streptomyces cinnamoneus group</taxon>
    </lineage>
</organism>
<reference evidence="1" key="1">
    <citation type="journal article" date="2014" name="Int. J. Syst. Evol. Microbiol.">
        <title>Complete genome sequence of Corynebacterium casei LMG S-19264T (=DSM 44701T), isolated from a smear-ripened cheese.</title>
        <authorList>
            <consortium name="US DOE Joint Genome Institute (JGI-PGF)"/>
            <person name="Walter F."/>
            <person name="Albersmeier A."/>
            <person name="Kalinowski J."/>
            <person name="Ruckert C."/>
        </authorList>
    </citation>
    <scope>NUCLEOTIDE SEQUENCE</scope>
    <source>
        <strain evidence="1">JCM 4633</strain>
    </source>
</reference>
<dbReference type="Pfam" id="PF13671">
    <property type="entry name" value="AAA_33"/>
    <property type="match status" value="1"/>
</dbReference>
<reference evidence="1" key="2">
    <citation type="submission" date="2020-09" db="EMBL/GenBank/DDBJ databases">
        <authorList>
            <person name="Sun Q."/>
            <person name="Ohkuma M."/>
        </authorList>
    </citation>
    <scope>NUCLEOTIDE SEQUENCE</scope>
    <source>
        <strain evidence="1">JCM 4633</strain>
    </source>
</reference>
<dbReference type="InterPro" id="IPR027417">
    <property type="entry name" value="P-loop_NTPase"/>
</dbReference>
<dbReference type="EMBL" id="BMVB01000007">
    <property type="protein sequence ID" value="GHC49083.1"/>
    <property type="molecule type" value="Genomic_DNA"/>
</dbReference>
<evidence type="ECO:0000313" key="2">
    <source>
        <dbReference type="Proteomes" id="UP000646244"/>
    </source>
</evidence>
<protein>
    <submittedName>
        <fullName evidence="1">ATP-binding protein</fullName>
    </submittedName>
</protein>
<accession>A0A918WID6</accession>
<proteinExistence type="predicted"/>